<keyword evidence="4" id="KW-1185">Reference proteome</keyword>
<evidence type="ECO:0000313" key="3">
    <source>
        <dbReference type="EMBL" id="QNP75080.1"/>
    </source>
</evidence>
<dbReference type="KEGG" id="sroi:IAG44_40515"/>
<protein>
    <submittedName>
        <fullName evidence="3">Phosphotransferase</fullName>
    </submittedName>
</protein>
<dbReference type="Proteomes" id="UP000516052">
    <property type="component" value="Chromosome"/>
</dbReference>
<organism evidence="3 4">
    <name type="scientific">Streptomyces roseirectus</name>
    <dbReference type="NCBI Taxonomy" id="2768066"/>
    <lineage>
        <taxon>Bacteria</taxon>
        <taxon>Bacillati</taxon>
        <taxon>Actinomycetota</taxon>
        <taxon>Actinomycetes</taxon>
        <taxon>Kitasatosporales</taxon>
        <taxon>Streptomycetaceae</taxon>
        <taxon>Streptomyces</taxon>
    </lineage>
</organism>
<dbReference type="InterPro" id="IPR002575">
    <property type="entry name" value="Aminoglycoside_PTrfase"/>
</dbReference>
<accession>A0A7H0IQL4</accession>
<sequence>MSDPAWERQVAAALAVYGLADRLSGTRLLSLSENATHLCAFTHTADPLVLRLHRPGFRTLPQIRSELTWIERLRTDGAVATPAVIRTPSGDLAATFPGAGGEQHAALFAFAPGTEPDETDFAAVMETVGRETAALHTHALRWTPPDSFTRPVWDLGNLIGAASLWGVWRDNPDVRAVPDGEAVLARAEHKLTAELAAYGTGADVFGLIHGDLRAANLLVAPGRVSLIDFDDCGTGWFLYDLACTLSFVEDDPRAEEWVAAWLRGYERSRPLGTADLRAVPALVMLRRLMLVAWLHKRGDTEFAAATRPGFAAASVALARRFLADAYLTGVRRETA</sequence>
<dbReference type="EMBL" id="CP060828">
    <property type="protein sequence ID" value="QNP75080.1"/>
    <property type="molecule type" value="Genomic_DNA"/>
</dbReference>
<gene>
    <name evidence="3" type="ORF">IAG44_40515</name>
</gene>
<dbReference type="AlphaFoldDB" id="A0A7H0IQL4"/>
<proteinExistence type="inferred from homology"/>
<evidence type="ECO:0000313" key="4">
    <source>
        <dbReference type="Proteomes" id="UP000516052"/>
    </source>
</evidence>
<dbReference type="InterPro" id="IPR050249">
    <property type="entry name" value="Pseudomonas-type_ThrB"/>
</dbReference>
<feature type="domain" description="Aminoglycoside phosphotransferase" evidence="2">
    <location>
        <begin position="41"/>
        <end position="270"/>
    </location>
</feature>
<reference evidence="3 4" key="1">
    <citation type="submission" date="2020-08" db="EMBL/GenBank/DDBJ databases">
        <title>A novel species.</title>
        <authorList>
            <person name="Gao J."/>
        </authorList>
    </citation>
    <scope>NUCLEOTIDE SEQUENCE [LARGE SCALE GENOMIC DNA]</scope>
    <source>
        <strain evidence="3 4">CRXT-G-22</strain>
    </source>
</reference>
<dbReference type="GO" id="GO:0004413">
    <property type="term" value="F:homoserine kinase activity"/>
    <property type="evidence" value="ECO:0007669"/>
    <property type="project" value="TreeGrafter"/>
</dbReference>
<dbReference type="Gene3D" id="3.90.1200.10">
    <property type="match status" value="1"/>
</dbReference>
<dbReference type="SUPFAM" id="SSF56112">
    <property type="entry name" value="Protein kinase-like (PK-like)"/>
    <property type="match status" value="1"/>
</dbReference>
<dbReference type="Pfam" id="PF01636">
    <property type="entry name" value="APH"/>
    <property type="match status" value="1"/>
</dbReference>
<dbReference type="PANTHER" id="PTHR21064">
    <property type="entry name" value="AMINOGLYCOSIDE PHOSPHOTRANSFERASE DOMAIN-CONTAINING PROTEIN-RELATED"/>
    <property type="match status" value="1"/>
</dbReference>
<dbReference type="InterPro" id="IPR011009">
    <property type="entry name" value="Kinase-like_dom_sf"/>
</dbReference>
<evidence type="ECO:0000256" key="1">
    <source>
        <dbReference type="ARBA" id="ARBA00038240"/>
    </source>
</evidence>
<dbReference type="RefSeq" id="WP_187752003.1">
    <property type="nucleotide sequence ID" value="NZ_CP060828.1"/>
</dbReference>
<comment type="similarity">
    <text evidence="1">Belongs to the pseudomonas-type ThrB family.</text>
</comment>
<name>A0A7H0IQL4_9ACTN</name>
<dbReference type="GO" id="GO:0009088">
    <property type="term" value="P:threonine biosynthetic process"/>
    <property type="evidence" value="ECO:0007669"/>
    <property type="project" value="TreeGrafter"/>
</dbReference>
<dbReference type="PANTHER" id="PTHR21064:SF6">
    <property type="entry name" value="AMINOGLYCOSIDE PHOSPHOTRANSFERASE DOMAIN-CONTAINING PROTEIN"/>
    <property type="match status" value="1"/>
</dbReference>
<evidence type="ECO:0000259" key="2">
    <source>
        <dbReference type="Pfam" id="PF01636"/>
    </source>
</evidence>
<keyword evidence="3" id="KW-0808">Transferase</keyword>